<evidence type="ECO:0000256" key="2">
    <source>
        <dbReference type="SAM" id="SignalP"/>
    </source>
</evidence>
<feature type="compositionally biased region" description="Basic and acidic residues" evidence="1">
    <location>
        <begin position="38"/>
        <end position="80"/>
    </location>
</feature>
<keyword evidence="4" id="KW-1185">Reference proteome</keyword>
<evidence type="ECO:0000313" key="3">
    <source>
        <dbReference type="EMBL" id="AUD79558.1"/>
    </source>
</evidence>
<reference evidence="3 4" key="1">
    <citation type="submission" date="2017-12" db="EMBL/GenBank/DDBJ databases">
        <title>Kangiella profundi FT102 completed genome.</title>
        <authorList>
            <person name="Xu J."/>
            <person name="Wang J."/>
            <person name="Lu Y."/>
        </authorList>
    </citation>
    <scope>NUCLEOTIDE SEQUENCE [LARGE SCALE GENOMIC DNA]</scope>
    <source>
        <strain evidence="3 4">FT102</strain>
    </source>
</reference>
<feature type="signal peptide" evidence="2">
    <location>
        <begin position="1"/>
        <end position="23"/>
    </location>
</feature>
<feature type="region of interest" description="Disordered" evidence="1">
    <location>
        <begin position="24"/>
        <end position="107"/>
    </location>
</feature>
<feature type="compositionally biased region" description="Basic and acidic residues" evidence="1">
    <location>
        <begin position="87"/>
        <end position="106"/>
    </location>
</feature>
<gene>
    <name evidence="3" type="ORF">CW740_10025</name>
</gene>
<accession>A0A2K9B3Q9</accession>
<dbReference type="EMBL" id="CP025120">
    <property type="protein sequence ID" value="AUD79558.1"/>
    <property type="molecule type" value="Genomic_DNA"/>
</dbReference>
<name>A0A2K9B3Q9_9GAMM</name>
<dbReference type="AlphaFoldDB" id="A0A2K9B3Q9"/>
<sequence length="179" mass="22123">MNKMITTALIMTLGLGLSQAGFAKEHKGPQSNNARSHASVEKRHDANRFEQRHNRDNRFEHRRDDRRDDRWRDHRRDDRRDHHRHSDSRGHDRHYGSHDRYRDNYHPRPKHTYYRVYHDRYYPRYRTYPTTVYYLGQDWYYYGGYYHPYPRGHIHTHYCDHRYWEPLAVGIILGSVLGW</sequence>
<dbReference type="Proteomes" id="UP000232693">
    <property type="component" value="Chromosome"/>
</dbReference>
<evidence type="ECO:0000313" key="4">
    <source>
        <dbReference type="Proteomes" id="UP000232693"/>
    </source>
</evidence>
<dbReference type="KEGG" id="kpd:CW740_10025"/>
<organism evidence="3 4">
    <name type="scientific">Kangiella profundi</name>
    <dbReference type="NCBI Taxonomy" id="1561924"/>
    <lineage>
        <taxon>Bacteria</taxon>
        <taxon>Pseudomonadati</taxon>
        <taxon>Pseudomonadota</taxon>
        <taxon>Gammaproteobacteria</taxon>
        <taxon>Kangiellales</taxon>
        <taxon>Kangiellaceae</taxon>
        <taxon>Kangiella</taxon>
    </lineage>
</organism>
<keyword evidence="2" id="KW-0732">Signal</keyword>
<protein>
    <submittedName>
        <fullName evidence="3">Uncharacterized protein</fullName>
    </submittedName>
</protein>
<proteinExistence type="predicted"/>
<dbReference type="OrthoDB" id="6196370at2"/>
<feature type="chain" id="PRO_5043915686" evidence="2">
    <location>
        <begin position="24"/>
        <end position="179"/>
    </location>
</feature>
<evidence type="ECO:0000256" key="1">
    <source>
        <dbReference type="SAM" id="MobiDB-lite"/>
    </source>
</evidence>
<dbReference type="RefSeq" id="WP_106647365.1">
    <property type="nucleotide sequence ID" value="NZ_BMGO01000001.1"/>
</dbReference>